<proteinExistence type="predicted"/>
<accession>A0A0F7FA44</accession>
<dbReference type="EMBL" id="CP011114">
    <property type="protein sequence ID" value="AKG35505.1"/>
    <property type="molecule type" value="Genomic_DNA"/>
</dbReference>
<reference evidence="2 3" key="2">
    <citation type="journal article" date="2016" name="Genome Announc.">
        <title>Genome Sequence of a Gram-Positive Diazotroph, Paenibacillus durus Type Strain ATCC 35681.</title>
        <authorList>
            <person name="Halim M.A."/>
            <person name="Rahman A.Y."/>
            <person name="Sim K.S."/>
            <person name="Yam H.C."/>
            <person name="Rahim A.A."/>
            <person name="Ghazali A.H."/>
            <person name="Najimudin N."/>
        </authorList>
    </citation>
    <scope>NUCLEOTIDE SEQUENCE [LARGE SCALE GENOMIC DNA]</scope>
    <source>
        <strain evidence="2 3">ATCC 35681</strain>
    </source>
</reference>
<evidence type="ECO:0008006" key="4">
    <source>
        <dbReference type="Google" id="ProtNLM"/>
    </source>
</evidence>
<name>A0A0F7FA44_PAEDU</name>
<dbReference type="Proteomes" id="UP000034189">
    <property type="component" value="Chromosome"/>
</dbReference>
<dbReference type="HOGENOM" id="CLU_203141_1_0_9"/>
<dbReference type="AlphaFoldDB" id="A0A0F7FA44"/>
<sequence>MAEKLDSYQERIARLKEDGKLTAEAEALLEELTACLAELERSNRALRKAAVKAAGGQTMSSRLRDALYE</sequence>
<keyword evidence="1" id="KW-0175">Coiled coil</keyword>
<dbReference type="RefSeq" id="WP_025697575.1">
    <property type="nucleotide sequence ID" value="NZ_ASQQ01000527.1"/>
</dbReference>
<gene>
    <name evidence="2" type="ORF">VK70_13755</name>
</gene>
<feature type="coiled-coil region" evidence="1">
    <location>
        <begin position="22"/>
        <end position="49"/>
    </location>
</feature>
<dbReference type="PATRIC" id="fig|1333534.5.peg.3026"/>
<evidence type="ECO:0000256" key="1">
    <source>
        <dbReference type="SAM" id="Coils"/>
    </source>
</evidence>
<evidence type="ECO:0000313" key="2">
    <source>
        <dbReference type="EMBL" id="AKG35505.1"/>
    </source>
</evidence>
<evidence type="ECO:0000313" key="3">
    <source>
        <dbReference type="Proteomes" id="UP000034189"/>
    </source>
</evidence>
<reference evidence="2 3" key="1">
    <citation type="submission" date="2015-03" db="EMBL/GenBank/DDBJ databases">
        <authorList>
            <person name="Abdul Halim M."/>
        </authorList>
    </citation>
    <scope>NUCLEOTIDE SEQUENCE [LARGE SCALE GENOMIC DNA]</scope>
    <source>
        <strain evidence="2 3">ATCC 35681</strain>
    </source>
</reference>
<organism evidence="2 3">
    <name type="scientific">Paenibacillus durus ATCC 35681</name>
    <dbReference type="NCBI Taxonomy" id="1333534"/>
    <lineage>
        <taxon>Bacteria</taxon>
        <taxon>Bacillati</taxon>
        <taxon>Bacillota</taxon>
        <taxon>Bacilli</taxon>
        <taxon>Bacillales</taxon>
        <taxon>Paenibacillaceae</taxon>
        <taxon>Paenibacillus</taxon>
    </lineage>
</organism>
<protein>
    <recommendedName>
        <fullName evidence="4">Ni2+-binding GTPase</fullName>
    </recommendedName>
</protein>